<evidence type="ECO:0000256" key="1">
    <source>
        <dbReference type="ARBA" id="ARBA00006865"/>
    </source>
</evidence>
<dbReference type="GO" id="GO:0005975">
    <property type="term" value="P:carbohydrate metabolic process"/>
    <property type="evidence" value="ECO:0007669"/>
    <property type="project" value="InterPro"/>
</dbReference>
<dbReference type="InterPro" id="IPR013320">
    <property type="entry name" value="ConA-like_dom_sf"/>
</dbReference>
<evidence type="ECO:0000313" key="4">
    <source>
        <dbReference type="EMBL" id="CAB9519663.1"/>
    </source>
</evidence>
<gene>
    <name evidence="4" type="ORF">SEMRO_1035_G233920.1</name>
</gene>
<dbReference type="Proteomes" id="UP001153069">
    <property type="component" value="Unassembled WGS sequence"/>
</dbReference>
<name>A0A9N8EF77_9STRA</name>
<dbReference type="PANTHER" id="PTHR10963:SF55">
    <property type="entry name" value="GLYCOSIDE HYDROLASE FAMILY 16 PROTEIN"/>
    <property type="match status" value="1"/>
</dbReference>
<dbReference type="GO" id="GO:0004553">
    <property type="term" value="F:hydrolase activity, hydrolyzing O-glycosyl compounds"/>
    <property type="evidence" value="ECO:0007669"/>
    <property type="project" value="InterPro"/>
</dbReference>
<dbReference type="AlphaFoldDB" id="A0A9N8EF77"/>
<reference evidence="4" key="1">
    <citation type="submission" date="2020-06" db="EMBL/GenBank/DDBJ databases">
        <authorList>
            <consortium name="Plant Systems Biology data submission"/>
        </authorList>
    </citation>
    <scope>NUCLEOTIDE SEQUENCE</scope>
    <source>
        <strain evidence="4">D6</strain>
    </source>
</reference>
<dbReference type="EMBL" id="CAICTM010001033">
    <property type="protein sequence ID" value="CAB9519663.1"/>
    <property type="molecule type" value="Genomic_DNA"/>
</dbReference>
<evidence type="ECO:0000313" key="5">
    <source>
        <dbReference type="Proteomes" id="UP001153069"/>
    </source>
</evidence>
<feature type="chain" id="PRO_5040430963" evidence="2">
    <location>
        <begin position="23"/>
        <end position="711"/>
    </location>
</feature>
<dbReference type="PROSITE" id="PS51762">
    <property type="entry name" value="GH16_2"/>
    <property type="match status" value="1"/>
</dbReference>
<sequence length="711" mass="77107">MAFPRLCLTLLLWVLFIEGVTAKYSQPYLRVAALSTEEQKPDDFRLLFEEDLDFYESLLGFSYGASLPPTPSLPSPSPAPTSGSCQDLLWSDEFDSSFQDSIWSYDLGANGWGNQELQNYTQDNVRVSNGNLIITVNDGDGDNGSFTSGRIRTQDKLEVVYGNIEARIRMPTLANGMWPAFWTLGANFEQVGWPSCGEMDIMEMGSAEAIASGTIHKRVSSAFHWENQGERVSYSLAATTPTNLNDGEFHVFRTEWNSTRVQTFVDDIRIIDFDITPEACTDCTEFHQPHFLLLNVAVGGDYTGILDASGITAPLPATMEVDYVRICNNGETRLSGSAIEDMVQYDFDCGSPTTCTVDALNNYAGDTKCGNRIQNWMETGMTQQEACLTVAGTEFPAECGVCARQVLDCGVETCTDAALDASAAGPTCRDRISFLIARNGVTEQQACNRVAGREHPNECGACNPIDCDQPTVCTPEAINADANGPTCLERILFLISQGSSELEACKQVAGVEFSQECGACNVLDCNRPVTCTDAVLDRLAGEFSCRARISFLISSTGMSEEDACRQVAGVEFADACGPCYEKPLDCGVPDSCTLEVLENDADGFPCRDRILFLMQSQPEEQACNQVAVVEFPDQCGGCAPPVLDCGVPDSCTSDVLENDADGFPCGNRIAFLMDSLNQSEEEACRQVAVVEFSDQCGGCAPPLSITRSNGE</sequence>
<proteinExistence type="inferred from homology"/>
<dbReference type="CDD" id="cd08023">
    <property type="entry name" value="GH16_laminarinase_like"/>
    <property type="match status" value="1"/>
</dbReference>
<comment type="similarity">
    <text evidence="1">Belongs to the glycosyl hydrolase 16 family.</text>
</comment>
<dbReference type="PANTHER" id="PTHR10963">
    <property type="entry name" value="GLYCOSYL HYDROLASE-RELATED"/>
    <property type="match status" value="1"/>
</dbReference>
<protein>
    <submittedName>
        <fullName evidence="4">Glycosyl hydrolases family 16</fullName>
    </submittedName>
</protein>
<dbReference type="Gene3D" id="2.60.120.200">
    <property type="match status" value="1"/>
</dbReference>
<dbReference type="InterPro" id="IPR000757">
    <property type="entry name" value="Beta-glucanase-like"/>
</dbReference>
<keyword evidence="2" id="KW-0732">Signal</keyword>
<dbReference type="OrthoDB" id="47817at2759"/>
<organism evidence="4 5">
    <name type="scientific">Seminavis robusta</name>
    <dbReference type="NCBI Taxonomy" id="568900"/>
    <lineage>
        <taxon>Eukaryota</taxon>
        <taxon>Sar</taxon>
        <taxon>Stramenopiles</taxon>
        <taxon>Ochrophyta</taxon>
        <taxon>Bacillariophyta</taxon>
        <taxon>Bacillariophyceae</taxon>
        <taxon>Bacillariophycidae</taxon>
        <taxon>Naviculales</taxon>
        <taxon>Naviculaceae</taxon>
        <taxon>Seminavis</taxon>
    </lineage>
</organism>
<feature type="domain" description="GH16" evidence="3">
    <location>
        <begin position="68"/>
        <end position="332"/>
    </location>
</feature>
<feature type="signal peptide" evidence="2">
    <location>
        <begin position="1"/>
        <end position="22"/>
    </location>
</feature>
<dbReference type="SUPFAM" id="SSF49899">
    <property type="entry name" value="Concanavalin A-like lectins/glucanases"/>
    <property type="match status" value="1"/>
</dbReference>
<accession>A0A9N8EF77</accession>
<comment type="caution">
    <text evidence="4">The sequence shown here is derived from an EMBL/GenBank/DDBJ whole genome shotgun (WGS) entry which is preliminary data.</text>
</comment>
<dbReference type="InterPro" id="IPR050546">
    <property type="entry name" value="Glycosyl_Hydrlase_16"/>
</dbReference>
<evidence type="ECO:0000259" key="3">
    <source>
        <dbReference type="PROSITE" id="PS51762"/>
    </source>
</evidence>
<evidence type="ECO:0000256" key="2">
    <source>
        <dbReference type="SAM" id="SignalP"/>
    </source>
</evidence>
<keyword evidence="4" id="KW-0378">Hydrolase</keyword>
<dbReference type="Pfam" id="PF00722">
    <property type="entry name" value="Glyco_hydro_16"/>
    <property type="match status" value="1"/>
</dbReference>
<keyword evidence="5" id="KW-1185">Reference proteome</keyword>